<dbReference type="Proteomes" id="UP000011082">
    <property type="component" value="Unassembled WGS sequence"/>
</dbReference>
<comment type="subcellular location">
    <subcellularLocation>
        <location evidence="1 9">Membrane</location>
        <topology evidence="1 9">Multi-pass membrane protein</topology>
    </subcellularLocation>
</comment>
<dbReference type="RefSeq" id="XP_007603467.1">
    <property type="nucleotide sequence ID" value="XM_007603405.1"/>
</dbReference>
<keyword evidence="7 9" id="KW-1133">Transmembrane helix</keyword>
<dbReference type="InterPro" id="IPR004667">
    <property type="entry name" value="ADP_ATP_car_bac_type"/>
</dbReference>
<feature type="transmembrane region" description="Helical" evidence="9">
    <location>
        <begin position="250"/>
        <end position="269"/>
    </location>
</feature>
<feature type="transmembrane region" description="Helical" evidence="9">
    <location>
        <begin position="121"/>
        <end position="143"/>
    </location>
</feature>
<dbReference type="PANTHER" id="PTHR31187">
    <property type="match status" value="1"/>
</dbReference>
<feature type="transmembrane region" description="Helical" evidence="9">
    <location>
        <begin position="51"/>
        <end position="70"/>
    </location>
</feature>
<feature type="transmembrane region" description="Helical" evidence="9">
    <location>
        <begin position="214"/>
        <end position="235"/>
    </location>
</feature>
<feature type="transmembrane region" description="Helical" evidence="9">
    <location>
        <begin position="90"/>
        <end position="109"/>
    </location>
</feature>
<evidence type="ECO:0000256" key="4">
    <source>
        <dbReference type="ARBA" id="ARBA00022692"/>
    </source>
</evidence>
<dbReference type="GO" id="GO:0005524">
    <property type="term" value="F:ATP binding"/>
    <property type="evidence" value="ECO:0007669"/>
    <property type="project" value="UniProtKB-KW"/>
</dbReference>
<evidence type="ECO:0000256" key="6">
    <source>
        <dbReference type="ARBA" id="ARBA00022840"/>
    </source>
</evidence>
<evidence type="ECO:0000313" key="10">
    <source>
        <dbReference type="EMBL" id="ELA42699.1"/>
    </source>
</evidence>
<evidence type="ECO:0000256" key="9">
    <source>
        <dbReference type="RuleBase" id="RU363121"/>
    </source>
</evidence>
<dbReference type="GO" id="GO:0016020">
    <property type="term" value="C:membrane"/>
    <property type="evidence" value="ECO:0007669"/>
    <property type="project" value="UniProtKB-SubCell"/>
</dbReference>
<dbReference type="GeneID" id="19880732"/>
<evidence type="ECO:0000256" key="2">
    <source>
        <dbReference type="ARBA" id="ARBA00007127"/>
    </source>
</evidence>
<protein>
    <recommendedName>
        <fullName evidence="9">ADP,ATP carrier protein</fullName>
    </recommendedName>
</protein>
<organism evidence="10 11">
    <name type="scientific">Vittaforma corneae (strain ATCC 50505)</name>
    <name type="common">Microsporidian parasite</name>
    <name type="synonym">Nosema corneum</name>
    <dbReference type="NCBI Taxonomy" id="993615"/>
    <lineage>
        <taxon>Eukaryota</taxon>
        <taxon>Fungi</taxon>
        <taxon>Fungi incertae sedis</taxon>
        <taxon>Microsporidia</taxon>
        <taxon>Nosematidae</taxon>
        <taxon>Vittaforma</taxon>
    </lineage>
</organism>
<feature type="transmembrane region" description="Helical" evidence="9">
    <location>
        <begin position="177"/>
        <end position="202"/>
    </location>
</feature>
<keyword evidence="11" id="KW-1185">Reference proteome</keyword>
<dbReference type="Pfam" id="PF03219">
    <property type="entry name" value="TLC"/>
    <property type="match status" value="1"/>
</dbReference>
<comment type="similarity">
    <text evidence="2 9">Belongs to the ADP/ATP translocase tlc family.</text>
</comment>
<dbReference type="STRING" id="993615.L2GQ20"/>
<evidence type="ECO:0000256" key="5">
    <source>
        <dbReference type="ARBA" id="ARBA00022741"/>
    </source>
</evidence>
<dbReference type="InParanoid" id="L2GQ20"/>
<dbReference type="EMBL" id="JH370130">
    <property type="protein sequence ID" value="ELA42699.1"/>
    <property type="molecule type" value="Genomic_DNA"/>
</dbReference>
<keyword evidence="4 9" id="KW-0812">Transmembrane</keyword>
<dbReference type="OMA" id="NEYWAIN"/>
<gene>
    <name evidence="10" type="ORF">VICG_00014</name>
</gene>
<evidence type="ECO:0000256" key="3">
    <source>
        <dbReference type="ARBA" id="ARBA00022448"/>
    </source>
</evidence>
<evidence type="ECO:0000256" key="7">
    <source>
        <dbReference type="ARBA" id="ARBA00022989"/>
    </source>
</evidence>
<reference evidence="11" key="1">
    <citation type="submission" date="2011-05" db="EMBL/GenBank/DDBJ databases">
        <title>The genome sequence of Vittaforma corneae strain ATCC 50505.</title>
        <authorList>
            <consortium name="The Broad Institute Genome Sequencing Platform"/>
            <person name="Cuomo C."/>
            <person name="Didier E."/>
            <person name="Bowers L."/>
            <person name="Young S.K."/>
            <person name="Zeng Q."/>
            <person name="Gargeya S."/>
            <person name="Fitzgerald M."/>
            <person name="Haas B."/>
            <person name="Abouelleil A."/>
            <person name="Alvarado L."/>
            <person name="Arachchi H.M."/>
            <person name="Berlin A."/>
            <person name="Chapman S.B."/>
            <person name="Gearin G."/>
            <person name="Goldberg J."/>
            <person name="Griggs A."/>
            <person name="Gujja S."/>
            <person name="Hansen M."/>
            <person name="Heiman D."/>
            <person name="Howarth C."/>
            <person name="Larimer J."/>
            <person name="Lui A."/>
            <person name="MacDonald P.J.P."/>
            <person name="McCowen C."/>
            <person name="Montmayeur A."/>
            <person name="Murphy C."/>
            <person name="Neiman D."/>
            <person name="Pearson M."/>
            <person name="Priest M."/>
            <person name="Roberts A."/>
            <person name="Saif S."/>
            <person name="Shea T."/>
            <person name="Sisk P."/>
            <person name="Stolte C."/>
            <person name="Sykes S."/>
            <person name="Wortman J."/>
            <person name="Nusbaum C."/>
            <person name="Birren B."/>
        </authorList>
    </citation>
    <scope>NUCLEOTIDE SEQUENCE [LARGE SCALE GENOMIC DNA]</scope>
    <source>
        <strain evidence="11">ATCC 50505</strain>
    </source>
</reference>
<keyword evidence="6 9" id="KW-0067">ATP-binding</keyword>
<feature type="transmembrane region" description="Helical" evidence="9">
    <location>
        <begin position="304"/>
        <end position="328"/>
    </location>
</feature>
<proteinExistence type="inferred from homology"/>
<dbReference type="OrthoDB" id="2190844at2759"/>
<keyword evidence="5 9" id="KW-0547">Nucleotide-binding</keyword>
<evidence type="ECO:0000256" key="1">
    <source>
        <dbReference type="ARBA" id="ARBA00004141"/>
    </source>
</evidence>
<dbReference type="VEuPathDB" id="MicrosporidiaDB:VICG_00014"/>
<dbReference type="AlphaFoldDB" id="L2GQ20"/>
<keyword evidence="3 9" id="KW-0813">Transport</keyword>
<accession>L2GQ20</accession>
<evidence type="ECO:0000256" key="8">
    <source>
        <dbReference type="ARBA" id="ARBA00023136"/>
    </source>
</evidence>
<dbReference type="PANTHER" id="PTHR31187:SF1">
    <property type="entry name" value="ADP,ATP CARRIER PROTEIN 1"/>
    <property type="match status" value="1"/>
</dbReference>
<dbReference type="GO" id="GO:0005471">
    <property type="term" value="F:ATP:ADP antiporter activity"/>
    <property type="evidence" value="ECO:0007669"/>
    <property type="project" value="InterPro"/>
</dbReference>
<dbReference type="HOGENOM" id="CLU_845195_0_0_1"/>
<name>L2GQ20_VITCO</name>
<evidence type="ECO:0000313" key="11">
    <source>
        <dbReference type="Proteomes" id="UP000011082"/>
    </source>
</evidence>
<sequence>MAEVENPVESGVSTNQKYTPRTEEELVVAADTLKKTSWLGYFFTILPEERLRVTLFAIMFCTISFTYAFLRLFKDRVVYAVLDNTDTKNWLKLLTFVVTQLLVIFCQNISSKTDFNNAFRIMTMCFTVFLAINALLMMATKYIQPNDIFSDLLFVSDSLTVRGLNGFYPLCIVLNQYVYSAFYILAEVIGSMMVSFCFMTYVNNNTSENQNKRFVRTLLFFSNISSCFAGLGYKFWSDIYKKKPKADSDIYYFIFPFCAIALYVFVLFIKKIVEKELLNLVVIPSGAPKKSASKKKKLDSEIPFILWLTLSYFFPCVPLLSSTTFPLIF</sequence>
<keyword evidence="8 9" id="KW-0472">Membrane</keyword>